<name>A0A0K0IR77_BRUMA</name>
<reference evidence="4" key="4">
    <citation type="submission" date="2019-12" db="UniProtKB">
        <authorList>
            <consortium name="WormBaseParasite"/>
        </authorList>
    </citation>
    <scope>IDENTIFICATION</scope>
</reference>
<dbReference type="WormBase" id="Bm1128">
    <property type="protein sequence ID" value="BM36926"/>
    <property type="gene ID" value="WBGene00221389"/>
</dbReference>
<dbReference type="WBParaSite" id="Bm1128.1">
    <property type="protein sequence ID" value="Bm1128.1"/>
    <property type="gene ID" value="WBGene00221389"/>
</dbReference>
<dbReference type="EMBL" id="LN856397">
    <property type="protein sequence ID" value="CDP91396.1"/>
    <property type="molecule type" value="Genomic_DNA"/>
</dbReference>
<keyword evidence="3" id="KW-1185">Reference proteome</keyword>
<evidence type="ECO:0000313" key="1">
    <source>
        <dbReference type="EMBL" id="CDP91396.1"/>
    </source>
</evidence>
<dbReference type="Proteomes" id="UP000006672">
    <property type="component" value="Unassembled WGS sequence"/>
</dbReference>
<dbReference type="AlphaFoldDB" id="A0A0K0IR77"/>
<accession>A0A0K0IR77</accession>
<gene>
    <name evidence="1 4 5" type="ORF">Bm1128</name>
    <name evidence="2" type="ORF">BM_BM1128</name>
    <name evidence="1" type="ORF">BM_Bm1128</name>
</gene>
<accession>A0A4E9EWH4</accession>
<protein>
    <submittedName>
        <fullName evidence="1 4">Bm1128</fullName>
    </submittedName>
</protein>
<dbReference type="CTD" id="66057566"/>
<dbReference type="RefSeq" id="XP_042930076.1">
    <property type="nucleotide sequence ID" value="XM_043074142.1"/>
</dbReference>
<dbReference type="KEGG" id="bmy:BM_BM1128"/>
<dbReference type="GeneID" id="66057566"/>
<organism evidence="3 4">
    <name type="scientific">Brugia malayi</name>
    <name type="common">Filarial nematode worm</name>
    <dbReference type="NCBI Taxonomy" id="6279"/>
    <lineage>
        <taxon>Eukaryota</taxon>
        <taxon>Metazoa</taxon>
        <taxon>Ecdysozoa</taxon>
        <taxon>Nematoda</taxon>
        <taxon>Chromadorea</taxon>
        <taxon>Rhabditida</taxon>
        <taxon>Spirurina</taxon>
        <taxon>Spiruromorpha</taxon>
        <taxon>Filarioidea</taxon>
        <taxon>Onchocercidae</taxon>
        <taxon>Brugia</taxon>
    </lineage>
</organism>
<dbReference type="EMBL" id="CAAKNF010000196">
    <property type="protein sequence ID" value="VIO87305.1"/>
    <property type="molecule type" value="Genomic_DNA"/>
</dbReference>
<sequence>MRCKAGNKHSAQKQKQRKHIYAVDLMEMRASKNENKA</sequence>
<reference evidence="1" key="2">
    <citation type="submission" date="2012-12" db="EMBL/GenBank/DDBJ databases">
        <authorList>
            <person name="Gao Y.W."/>
            <person name="Fan S.T."/>
            <person name="Sun H.T."/>
            <person name="Wang Z."/>
            <person name="Gao X.L."/>
            <person name="Li Y.G."/>
            <person name="Wang T.C."/>
            <person name="Zhang K."/>
            <person name="Xu W.W."/>
            <person name="Yu Z.J."/>
            <person name="Xia X.Z."/>
        </authorList>
    </citation>
    <scope>NUCLEOTIDE SEQUENCE</scope>
    <source>
        <strain evidence="1">FR3</strain>
    </source>
</reference>
<evidence type="ECO:0000313" key="5">
    <source>
        <dbReference type="WormBase" id="Bm1128"/>
    </source>
</evidence>
<evidence type="ECO:0000313" key="2">
    <source>
        <dbReference type="EMBL" id="VIO87305.1"/>
    </source>
</evidence>
<reference evidence="1 3" key="1">
    <citation type="journal article" date="2007" name="Science">
        <title>Draft genome of the filarial nematode parasite Brugia malayi.</title>
        <authorList>
            <person name="Ghedin E."/>
            <person name="Wang S."/>
            <person name="Spiro D."/>
            <person name="Caler E."/>
            <person name="Zhao Q."/>
            <person name="Crabtree J."/>
            <person name="Allen J.E."/>
            <person name="Delcher A.L."/>
            <person name="Guiliano D.B."/>
            <person name="Miranda-Saavedra D."/>
            <person name="Angiuoli S.V."/>
            <person name="Creasy T."/>
            <person name="Amedeo P."/>
            <person name="Haas B."/>
            <person name="El-Sayed N.M."/>
            <person name="Wortman J.R."/>
            <person name="Feldblyum T."/>
            <person name="Tallon L."/>
            <person name="Schatz M."/>
            <person name="Shumway M."/>
            <person name="Koo H."/>
            <person name="Salzberg S.L."/>
            <person name="Schobel S."/>
            <person name="Pertea M."/>
            <person name="Pop M."/>
            <person name="White O."/>
            <person name="Barton G.J."/>
            <person name="Carlow C.K."/>
            <person name="Crawford M.J."/>
            <person name="Daub J."/>
            <person name="Dimmic M.W."/>
            <person name="Estes C.F."/>
            <person name="Foster J.M."/>
            <person name="Ganatra M."/>
            <person name="Gregory W.F."/>
            <person name="Johnson N.M."/>
            <person name="Jin J."/>
            <person name="Komuniecki R."/>
            <person name="Korf I."/>
            <person name="Kumar S."/>
            <person name="Laney S."/>
            <person name="Li B.W."/>
            <person name="Li W."/>
            <person name="Lindblom T.H."/>
            <person name="Lustigman S."/>
            <person name="Ma D."/>
            <person name="Maina C.V."/>
            <person name="Martin D.M."/>
            <person name="McCarter J.P."/>
            <person name="McReynolds L."/>
            <person name="Mitreva M."/>
            <person name="Nutman T.B."/>
            <person name="Parkinson J."/>
            <person name="Peregrin-Alvarez J.M."/>
            <person name="Poole C."/>
            <person name="Ren Q."/>
            <person name="Saunders L."/>
            <person name="Sluder A.E."/>
            <person name="Smith K."/>
            <person name="Stanke M."/>
            <person name="Unnasch T.R."/>
            <person name="Ware J."/>
            <person name="Wei A.D."/>
            <person name="Weil G."/>
            <person name="Williams D.J."/>
            <person name="Zhang Y."/>
            <person name="Williams S.A."/>
            <person name="Fraser-Liggett C."/>
            <person name="Slatko B."/>
            <person name="Blaxter M.L."/>
            <person name="Scott A.L."/>
        </authorList>
    </citation>
    <scope>NUCLEOTIDE SEQUENCE</scope>
    <source>
        <strain evidence="1 3">FR3</strain>
    </source>
</reference>
<reference evidence="2" key="3">
    <citation type="submission" date="2019-04" db="EMBL/GenBank/DDBJ databases">
        <authorList>
            <person name="Howe K."/>
            <person name="Paulini M."/>
            <person name="Williams G."/>
        </authorList>
    </citation>
    <scope>NUCLEOTIDE SEQUENCE [LARGE SCALE GENOMIC DNA]</scope>
    <source>
        <strain evidence="2">FR3</strain>
    </source>
</reference>
<evidence type="ECO:0000313" key="3">
    <source>
        <dbReference type="Proteomes" id="UP000006672"/>
    </source>
</evidence>
<evidence type="ECO:0000313" key="4">
    <source>
        <dbReference type="WBParaSite" id="Bm1128.1"/>
    </source>
</evidence>
<proteinExistence type="predicted"/>